<sequence>MGPPARGSGCSSYPKLTWKPVNSDVPNSKYIRHVKHEDILMEEITCLGCDSTGDTTPPAVSSHDPTAGVHPAQLHQSILCAMGTLVSAHFSNKKKESGPCISYRLFGKNLIAEFMPKITDFLVDRCLNRHVSSEGQSYDVLCPRMSCPDVTDKTGVGYKAIEKFPVKIQEPCYR</sequence>
<proteinExistence type="predicted"/>
<dbReference type="AlphaFoldDB" id="A0A1V4K5K1"/>
<dbReference type="EMBL" id="LSYS01004331">
    <property type="protein sequence ID" value="OPJ79732.1"/>
    <property type="molecule type" value="Genomic_DNA"/>
</dbReference>
<comment type="caution">
    <text evidence="1">The sequence shown here is derived from an EMBL/GenBank/DDBJ whole genome shotgun (WGS) entry which is preliminary data.</text>
</comment>
<name>A0A1V4K5K1_PATFA</name>
<evidence type="ECO:0000313" key="2">
    <source>
        <dbReference type="Proteomes" id="UP000190648"/>
    </source>
</evidence>
<dbReference type="Proteomes" id="UP000190648">
    <property type="component" value="Unassembled WGS sequence"/>
</dbReference>
<accession>A0A1V4K5K1</accession>
<organism evidence="1 2">
    <name type="scientific">Patagioenas fasciata monilis</name>
    <dbReference type="NCBI Taxonomy" id="372326"/>
    <lineage>
        <taxon>Eukaryota</taxon>
        <taxon>Metazoa</taxon>
        <taxon>Chordata</taxon>
        <taxon>Craniata</taxon>
        <taxon>Vertebrata</taxon>
        <taxon>Euteleostomi</taxon>
        <taxon>Archelosauria</taxon>
        <taxon>Archosauria</taxon>
        <taxon>Dinosauria</taxon>
        <taxon>Saurischia</taxon>
        <taxon>Theropoda</taxon>
        <taxon>Coelurosauria</taxon>
        <taxon>Aves</taxon>
        <taxon>Neognathae</taxon>
        <taxon>Neoaves</taxon>
        <taxon>Columbimorphae</taxon>
        <taxon>Columbiformes</taxon>
        <taxon>Columbidae</taxon>
        <taxon>Patagioenas</taxon>
    </lineage>
</organism>
<keyword evidence="2" id="KW-1185">Reference proteome</keyword>
<evidence type="ECO:0000313" key="1">
    <source>
        <dbReference type="EMBL" id="OPJ79732.1"/>
    </source>
</evidence>
<protein>
    <submittedName>
        <fullName evidence="1">Uncharacterized protein</fullName>
    </submittedName>
</protein>
<gene>
    <name evidence="1" type="ORF">AV530_002216</name>
</gene>
<reference evidence="1 2" key="1">
    <citation type="submission" date="2016-02" db="EMBL/GenBank/DDBJ databases">
        <title>Band-tailed pigeon sequencing and assembly.</title>
        <authorList>
            <person name="Soares A.E."/>
            <person name="Novak B.J."/>
            <person name="Rice E.S."/>
            <person name="O'Connell B."/>
            <person name="Chang D."/>
            <person name="Weber S."/>
            <person name="Shapiro B."/>
        </authorList>
    </citation>
    <scope>NUCLEOTIDE SEQUENCE [LARGE SCALE GENOMIC DNA]</scope>
    <source>
        <strain evidence="1">BTP2013</strain>
        <tissue evidence="1">Blood</tissue>
    </source>
</reference>